<dbReference type="Gene3D" id="3.30.200.20">
    <property type="entry name" value="Phosphorylase Kinase, domain 1"/>
    <property type="match status" value="1"/>
</dbReference>
<comment type="similarity">
    <text evidence="2">Belongs to the protein kinase superfamily. TKL Ser/Thr protein kinase family. TGFB receptor subfamily.</text>
</comment>
<evidence type="ECO:0000256" key="8">
    <source>
        <dbReference type="ARBA" id="ARBA00022741"/>
    </source>
</evidence>
<keyword evidence="11" id="KW-1133">Transmembrane helix</keyword>
<dbReference type="SUPFAM" id="SSF56112">
    <property type="entry name" value="Protein kinase-like (PK-like)"/>
    <property type="match status" value="1"/>
</dbReference>
<accession>A0A834Y4X3</accession>
<dbReference type="AlphaFoldDB" id="A0A834Y4X3"/>
<name>A0A834Y4X3_APHGI</name>
<evidence type="ECO:0000256" key="5">
    <source>
        <dbReference type="ARBA" id="ARBA00022679"/>
    </source>
</evidence>
<keyword evidence="13" id="KW-0675">Receptor</keyword>
<keyword evidence="10" id="KW-0067">ATP-binding</keyword>
<dbReference type="PROSITE" id="PS50011">
    <property type="entry name" value="PROTEIN_KINASE_DOM"/>
    <property type="match status" value="1"/>
</dbReference>
<evidence type="ECO:0000256" key="2">
    <source>
        <dbReference type="ARBA" id="ARBA00009605"/>
    </source>
</evidence>
<dbReference type="PANTHER" id="PTHR23255">
    <property type="entry name" value="TRANSFORMING GROWTH FACTOR-BETA RECEPTOR TYPE I AND II"/>
    <property type="match status" value="1"/>
</dbReference>
<dbReference type="GO" id="GO:0071363">
    <property type="term" value="P:cellular response to growth factor stimulus"/>
    <property type="evidence" value="ECO:0007669"/>
    <property type="project" value="TreeGrafter"/>
</dbReference>
<comment type="subcellular location">
    <subcellularLocation>
        <location evidence="1">Membrane</location>
        <topology evidence="1">Single-pass type I membrane protein</topology>
    </subcellularLocation>
</comment>
<feature type="domain" description="Protein kinase" evidence="14">
    <location>
        <begin position="1"/>
        <end position="260"/>
    </location>
</feature>
<evidence type="ECO:0000256" key="10">
    <source>
        <dbReference type="ARBA" id="ARBA00022840"/>
    </source>
</evidence>
<protein>
    <recommendedName>
        <fullName evidence="3">receptor protein serine/threonine kinase</fullName>
        <ecNumber evidence="3">2.7.11.30</ecNumber>
    </recommendedName>
</protein>
<evidence type="ECO:0000256" key="13">
    <source>
        <dbReference type="ARBA" id="ARBA00023170"/>
    </source>
</evidence>
<evidence type="ECO:0000256" key="6">
    <source>
        <dbReference type="ARBA" id="ARBA00022692"/>
    </source>
</evidence>
<organism evidence="15 16">
    <name type="scientific">Aphidius gifuensis</name>
    <name type="common">Parasitoid wasp</name>
    <dbReference type="NCBI Taxonomy" id="684658"/>
    <lineage>
        <taxon>Eukaryota</taxon>
        <taxon>Metazoa</taxon>
        <taxon>Ecdysozoa</taxon>
        <taxon>Arthropoda</taxon>
        <taxon>Hexapoda</taxon>
        <taxon>Insecta</taxon>
        <taxon>Pterygota</taxon>
        <taxon>Neoptera</taxon>
        <taxon>Endopterygota</taxon>
        <taxon>Hymenoptera</taxon>
        <taxon>Apocrita</taxon>
        <taxon>Ichneumonoidea</taxon>
        <taxon>Braconidae</taxon>
        <taxon>Aphidiinae</taxon>
        <taxon>Aphidius</taxon>
    </lineage>
</organism>
<dbReference type="InterPro" id="IPR008271">
    <property type="entry name" value="Ser/Thr_kinase_AS"/>
</dbReference>
<keyword evidence="8" id="KW-0547">Nucleotide-binding</keyword>
<dbReference type="GO" id="GO:0048185">
    <property type="term" value="F:activin binding"/>
    <property type="evidence" value="ECO:0007669"/>
    <property type="project" value="TreeGrafter"/>
</dbReference>
<dbReference type="InterPro" id="IPR000333">
    <property type="entry name" value="TGFB_receptor"/>
</dbReference>
<keyword evidence="6" id="KW-0812">Transmembrane</keyword>
<evidence type="ECO:0000256" key="9">
    <source>
        <dbReference type="ARBA" id="ARBA00022777"/>
    </source>
</evidence>
<dbReference type="GO" id="GO:0017002">
    <property type="term" value="F:activin receptor activity"/>
    <property type="evidence" value="ECO:0007669"/>
    <property type="project" value="TreeGrafter"/>
</dbReference>
<keyword evidence="4" id="KW-0723">Serine/threonine-protein kinase</keyword>
<dbReference type="Gene3D" id="1.10.510.10">
    <property type="entry name" value="Transferase(Phosphotransferase) domain 1"/>
    <property type="match status" value="1"/>
</dbReference>
<sequence length="260" mass="29559">MGERHHMISISFNFISNAPKTPILTSFERSPEQSKDVWKNELNTFKIPQLKHDNILNFIGGNPYYSNDKPEYWIITDYHENGSLYDYIKKNILNGNDMCKIAETMVKGVRHLHSEIPGNMAYEYKPAIAHRDFKSQNVLIKSDKSACIANFGFAIEFEPGNVCSNVHVQVGTARYMAPEALEGAMTFIKYNTFGEYKHPYEEEVGPHPKINTILPIVAGEKDIPYSKSMAKSSERLINVRNLMKQNSLSSTTNNIEDTSV</sequence>
<dbReference type="Proteomes" id="UP000639338">
    <property type="component" value="Unassembled WGS sequence"/>
</dbReference>
<proteinExistence type="inferred from homology"/>
<dbReference type="EMBL" id="JACMRX010000001">
    <property type="protein sequence ID" value="KAF7997223.1"/>
    <property type="molecule type" value="Genomic_DNA"/>
</dbReference>
<evidence type="ECO:0000256" key="7">
    <source>
        <dbReference type="ARBA" id="ARBA00022729"/>
    </source>
</evidence>
<evidence type="ECO:0000313" key="15">
    <source>
        <dbReference type="EMBL" id="KAF7997223.1"/>
    </source>
</evidence>
<dbReference type="GO" id="GO:0048179">
    <property type="term" value="C:activin receptor complex"/>
    <property type="evidence" value="ECO:0007669"/>
    <property type="project" value="TreeGrafter"/>
</dbReference>
<evidence type="ECO:0000256" key="11">
    <source>
        <dbReference type="ARBA" id="ARBA00022989"/>
    </source>
</evidence>
<gene>
    <name evidence="15" type="ORF">HCN44_005500</name>
</gene>
<keyword evidence="5" id="KW-0808">Transferase</keyword>
<evidence type="ECO:0000256" key="3">
    <source>
        <dbReference type="ARBA" id="ARBA00012401"/>
    </source>
</evidence>
<evidence type="ECO:0000313" key="16">
    <source>
        <dbReference type="Proteomes" id="UP000639338"/>
    </source>
</evidence>
<dbReference type="Pfam" id="PF00069">
    <property type="entry name" value="Pkinase"/>
    <property type="match status" value="1"/>
</dbReference>
<dbReference type="PROSITE" id="PS00108">
    <property type="entry name" value="PROTEIN_KINASE_ST"/>
    <property type="match status" value="1"/>
</dbReference>
<dbReference type="OrthoDB" id="547665at2759"/>
<evidence type="ECO:0000256" key="4">
    <source>
        <dbReference type="ARBA" id="ARBA00022527"/>
    </source>
</evidence>
<dbReference type="InterPro" id="IPR011009">
    <property type="entry name" value="Kinase-like_dom_sf"/>
</dbReference>
<keyword evidence="16" id="KW-1185">Reference proteome</keyword>
<comment type="caution">
    <text evidence="15">The sequence shown here is derived from an EMBL/GenBank/DDBJ whole genome shotgun (WGS) entry which is preliminary data.</text>
</comment>
<evidence type="ECO:0000259" key="14">
    <source>
        <dbReference type="PROSITE" id="PS50011"/>
    </source>
</evidence>
<reference evidence="15 16" key="1">
    <citation type="submission" date="2020-08" db="EMBL/GenBank/DDBJ databases">
        <title>Aphidius gifuensis genome sequencing and assembly.</title>
        <authorList>
            <person name="Du Z."/>
        </authorList>
    </citation>
    <scope>NUCLEOTIDE SEQUENCE [LARGE SCALE GENOMIC DNA]</scope>
    <source>
        <strain evidence="15">YNYX2018</strain>
        <tissue evidence="15">Adults</tissue>
    </source>
</reference>
<keyword evidence="7" id="KW-0732">Signal</keyword>
<keyword evidence="9" id="KW-0418">Kinase</keyword>
<evidence type="ECO:0000256" key="1">
    <source>
        <dbReference type="ARBA" id="ARBA00004479"/>
    </source>
</evidence>
<dbReference type="PANTHER" id="PTHR23255:SF98">
    <property type="entry name" value="SERINE_THREONINE-PROTEIN KINASE RECEPTOR"/>
    <property type="match status" value="1"/>
</dbReference>
<keyword evidence="12" id="KW-0472">Membrane</keyword>
<evidence type="ECO:0000256" key="12">
    <source>
        <dbReference type="ARBA" id="ARBA00023136"/>
    </source>
</evidence>
<dbReference type="EC" id="2.7.11.30" evidence="3"/>
<dbReference type="GO" id="GO:0005524">
    <property type="term" value="F:ATP binding"/>
    <property type="evidence" value="ECO:0007669"/>
    <property type="project" value="UniProtKB-KW"/>
</dbReference>
<dbReference type="InterPro" id="IPR000719">
    <property type="entry name" value="Prot_kinase_dom"/>
</dbReference>